<comment type="caution">
    <text evidence="2">The sequence shown here is derived from an EMBL/GenBank/DDBJ whole genome shotgun (WGS) entry which is preliminary data.</text>
</comment>
<reference evidence="2 3" key="1">
    <citation type="submission" date="2022-11" db="EMBL/GenBank/DDBJ databases">
        <title>Whole genome sequence of Eschrichtius robustus ER-17-0199.</title>
        <authorList>
            <person name="Bruniche-Olsen A."/>
            <person name="Black A.N."/>
            <person name="Fields C.J."/>
            <person name="Walden K."/>
            <person name="Dewoody J.A."/>
        </authorList>
    </citation>
    <scope>NUCLEOTIDE SEQUENCE [LARGE SCALE GENOMIC DNA]</scope>
    <source>
        <strain evidence="2">ER-17-0199</strain>
        <tissue evidence="2">Blubber</tissue>
    </source>
</reference>
<keyword evidence="3" id="KW-1185">Reference proteome</keyword>
<accession>A0AB34GIG0</accession>
<dbReference type="AlphaFoldDB" id="A0AB34GIG0"/>
<protein>
    <submittedName>
        <fullName evidence="2">Uncharacterized protein</fullName>
    </submittedName>
</protein>
<name>A0AB34GIG0_ESCRO</name>
<evidence type="ECO:0000313" key="3">
    <source>
        <dbReference type="Proteomes" id="UP001159641"/>
    </source>
</evidence>
<dbReference type="Proteomes" id="UP001159641">
    <property type="component" value="Unassembled WGS sequence"/>
</dbReference>
<sequence>MLPGAEPGRAGPSRLGSARLGSAQLASPDGVISERGLSNISAVVIEAKATDMNSVLPCPRY</sequence>
<proteinExistence type="predicted"/>
<feature type="region of interest" description="Disordered" evidence="1">
    <location>
        <begin position="1"/>
        <end position="20"/>
    </location>
</feature>
<gene>
    <name evidence="2" type="ORF">J1605_012918</name>
</gene>
<evidence type="ECO:0000313" key="2">
    <source>
        <dbReference type="EMBL" id="KAJ8779067.1"/>
    </source>
</evidence>
<organism evidence="2 3">
    <name type="scientific">Eschrichtius robustus</name>
    <name type="common">California gray whale</name>
    <name type="synonym">Eschrichtius gibbosus</name>
    <dbReference type="NCBI Taxonomy" id="9764"/>
    <lineage>
        <taxon>Eukaryota</taxon>
        <taxon>Metazoa</taxon>
        <taxon>Chordata</taxon>
        <taxon>Craniata</taxon>
        <taxon>Vertebrata</taxon>
        <taxon>Euteleostomi</taxon>
        <taxon>Mammalia</taxon>
        <taxon>Eutheria</taxon>
        <taxon>Laurasiatheria</taxon>
        <taxon>Artiodactyla</taxon>
        <taxon>Whippomorpha</taxon>
        <taxon>Cetacea</taxon>
        <taxon>Mysticeti</taxon>
        <taxon>Eschrichtiidae</taxon>
        <taxon>Eschrichtius</taxon>
    </lineage>
</organism>
<evidence type="ECO:0000256" key="1">
    <source>
        <dbReference type="SAM" id="MobiDB-lite"/>
    </source>
</evidence>
<dbReference type="EMBL" id="JAIQCJ010002232">
    <property type="protein sequence ID" value="KAJ8779067.1"/>
    <property type="molecule type" value="Genomic_DNA"/>
</dbReference>